<gene>
    <name evidence="1" type="ORF">DAT39_016927</name>
</gene>
<dbReference type="AlphaFoldDB" id="A0A8J4TMA6"/>
<organism evidence="1 2">
    <name type="scientific">Clarias magur</name>
    <name type="common">Asian catfish</name>
    <name type="synonym">Macropteronotus magur</name>
    <dbReference type="NCBI Taxonomy" id="1594786"/>
    <lineage>
        <taxon>Eukaryota</taxon>
        <taxon>Metazoa</taxon>
        <taxon>Chordata</taxon>
        <taxon>Craniata</taxon>
        <taxon>Vertebrata</taxon>
        <taxon>Euteleostomi</taxon>
        <taxon>Actinopterygii</taxon>
        <taxon>Neopterygii</taxon>
        <taxon>Teleostei</taxon>
        <taxon>Ostariophysi</taxon>
        <taxon>Siluriformes</taxon>
        <taxon>Clariidae</taxon>
        <taxon>Clarias</taxon>
    </lineage>
</organism>
<feature type="non-terminal residue" evidence="1">
    <location>
        <position position="1"/>
    </location>
</feature>
<evidence type="ECO:0000313" key="2">
    <source>
        <dbReference type="Proteomes" id="UP000727407"/>
    </source>
</evidence>
<sequence>RLVSKRPAPAIDVIEKPNPSIGIKLLSLRFLPNLHNVIIILNDRQVGIYGLAESSSITPCLSILDEGVRTGDRQHKWGHTCGGKFLQCKESS</sequence>
<dbReference type="Proteomes" id="UP000727407">
    <property type="component" value="Unassembled WGS sequence"/>
</dbReference>
<comment type="caution">
    <text evidence="1">The sequence shown here is derived from an EMBL/GenBank/DDBJ whole genome shotgun (WGS) entry which is preliminary data.</text>
</comment>
<accession>A0A8J4TMA6</accession>
<keyword evidence="2" id="KW-1185">Reference proteome</keyword>
<reference evidence="1" key="1">
    <citation type="submission" date="2020-07" db="EMBL/GenBank/DDBJ databases">
        <title>Clarias magur genome sequencing, assembly and annotation.</title>
        <authorList>
            <person name="Kushwaha B."/>
            <person name="Kumar R."/>
            <person name="Das P."/>
            <person name="Joshi C.G."/>
            <person name="Kumar D."/>
            <person name="Nagpure N.S."/>
            <person name="Pandey M."/>
            <person name="Agarwal S."/>
            <person name="Srivastava S."/>
            <person name="Singh M."/>
            <person name="Sahoo L."/>
            <person name="Jayasankar P."/>
            <person name="Meher P.K."/>
            <person name="Koringa P.G."/>
            <person name="Iquebal M.A."/>
            <person name="Das S.P."/>
            <person name="Bit A."/>
            <person name="Patnaik S."/>
            <person name="Patel N."/>
            <person name="Shah T.M."/>
            <person name="Hinsu A."/>
            <person name="Jena J.K."/>
        </authorList>
    </citation>
    <scope>NUCLEOTIDE SEQUENCE</scope>
    <source>
        <strain evidence="1">CIFAMagur01</strain>
        <tissue evidence="1">Testis</tissue>
    </source>
</reference>
<proteinExistence type="predicted"/>
<name>A0A8J4TMA6_CLAMG</name>
<protein>
    <submittedName>
        <fullName evidence="1">CASP-like protein 2D1</fullName>
    </submittedName>
</protein>
<evidence type="ECO:0000313" key="1">
    <source>
        <dbReference type="EMBL" id="KAF5893359.1"/>
    </source>
</evidence>
<dbReference type="EMBL" id="QNUK01000439">
    <property type="protein sequence ID" value="KAF5893359.1"/>
    <property type="molecule type" value="Genomic_DNA"/>
</dbReference>